<comment type="caution">
    <text evidence="2">The sequence shown here is derived from an EMBL/GenBank/DDBJ whole genome shotgun (WGS) entry which is preliminary data.</text>
</comment>
<evidence type="ECO:0000313" key="2">
    <source>
        <dbReference type="EMBL" id="VEL26081.1"/>
    </source>
</evidence>
<sequence length="141" mass="15653">MHSCSDDVCRNGTDGVAGPCFFAQSSFLFSLRRHHHFLPTDLRFEVEGHVTIVMILLTAMRMVPVQKSTMKKILERSNEMRVARKRRKHKMEEKNAGNDDSDDEYSDDTAHYSSHGVGGGGVGDDAGKALTIGMHQTLKGC</sequence>
<evidence type="ECO:0000256" key="1">
    <source>
        <dbReference type="SAM" id="MobiDB-lite"/>
    </source>
</evidence>
<feature type="region of interest" description="Disordered" evidence="1">
    <location>
        <begin position="77"/>
        <end position="121"/>
    </location>
</feature>
<reference evidence="2" key="1">
    <citation type="submission" date="2018-11" db="EMBL/GenBank/DDBJ databases">
        <authorList>
            <consortium name="Pathogen Informatics"/>
        </authorList>
    </citation>
    <scope>NUCLEOTIDE SEQUENCE</scope>
</reference>
<name>A0A448X2B4_9PLAT</name>
<organism evidence="2 3">
    <name type="scientific">Protopolystoma xenopodis</name>
    <dbReference type="NCBI Taxonomy" id="117903"/>
    <lineage>
        <taxon>Eukaryota</taxon>
        <taxon>Metazoa</taxon>
        <taxon>Spiralia</taxon>
        <taxon>Lophotrochozoa</taxon>
        <taxon>Platyhelminthes</taxon>
        <taxon>Monogenea</taxon>
        <taxon>Polyopisthocotylea</taxon>
        <taxon>Polystomatidea</taxon>
        <taxon>Polystomatidae</taxon>
        <taxon>Protopolystoma</taxon>
    </lineage>
</organism>
<protein>
    <submittedName>
        <fullName evidence="2">Uncharacterized protein</fullName>
    </submittedName>
</protein>
<gene>
    <name evidence="2" type="ORF">PXEA_LOCUS19521</name>
</gene>
<keyword evidence="3" id="KW-1185">Reference proteome</keyword>
<dbReference type="AlphaFoldDB" id="A0A448X2B4"/>
<accession>A0A448X2B4</accession>
<evidence type="ECO:0000313" key="3">
    <source>
        <dbReference type="Proteomes" id="UP000784294"/>
    </source>
</evidence>
<dbReference type="EMBL" id="CAAALY010077972">
    <property type="protein sequence ID" value="VEL26081.1"/>
    <property type="molecule type" value="Genomic_DNA"/>
</dbReference>
<proteinExistence type="predicted"/>
<dbReference type="Proteomes" id="UP000784294">
    <property type="component" value="Unassembled WGS sequence"/>
</dbReference>